<name>A0AAU8GLF0_9CAUD</name>
<organism evidence="1">
    <name type="scientific">Mycobacterium phage Farewell</name>
    <dbReference type="NCBI Taxonomy" id="3158893"/>
    <lineage>
        <taxon>Viruses</taxon>
        <taxon>Duplodnaviria</taxon>
        <taxon>Heunggongvirae</taxon>
        <taxon>Uroviricota</taxon>
        <taxon>Caudoviricetes</taxon>
    </lineage>
</organism>
<dbReference type="EMBL" id="PP750958">
    <property type="protein sequence ID" value="XCH42808.1"/>
    <property type="molecule type" value="Genomic_DNA"/>
</dbReference>
<protein>
    <submittedName>
        <fullName evidence="1">Uncharacterized protein</fullName>
    </submittedName>
</protein>
<sequence>MVQNCVMNAASVGSILTYVGPSELLIMMIEFGSPTSLKRFHEHEALPLDGSALYIPG</sequence>
<reference evidence="1" key="1">
    <citation type="submission" date="2024-04" db="EMBL/GenBank/DDBJ databases">
        <authorList>
            <person name="Adelman N."/>
            <person name="Griciute V."/>
            <person name="Hart J."/>
            <person name="Matonsi M."/>
            <person name="Molloy S.D."/>
            <person name="Viland M.D."/>
            <person name="Lewis C.M."/>
            <person name="Garlena R.A."/>
            <person name="Russell D.A."/>
            <person name="Jacobs-Sera D."/>
            <person name="Hatfull G.F."/>
        </authorList>
    </citation>
    <scope>NUCLEOTIDE SEQUENCE</scope>
</reference>
<proteinExistence type="predicted"/>
<gene>
    <name evidence="1" type="primary">46</name>
    <name evidence="1" type="ORF">PBI_FAREWELL_46</name>
</gene>
<accession>A0AAU8GLF0</accession>
<evidence type="ECO:0000313" key="1">
    <source>
        <dbReference type="EMBL" id="XCH42808.1"/>
    </source>
</evidence>